<dbReference type="InterPro" id="IPR016167">
    <property type="entry name" value="FAD-bd_PCMH_sub1"/>
</dbReference>
<evidence type="ECO:0000256" key="17">
    <source>
        <dbReference type="HAMAP-Rule" id="MF_00037"/>
    </source>
</evidence>
<evidence type="ECO:0000256" key="10">
    <source>
        <dbReference type="ARBA" id="ARBA00022857"/>
    </source>
</evidence>
<evidence type="ECO:0000256" key="11">
    <source>
        <dbReference type="ARBA" id="ARBA00022960"/>
    </source>
</evidence>
<dbReference type="PROSITE" id="PS51387">
    <property type="entry name" value="FAD_PCMH"/>
    <property type="match status" value="1"/>
</dbReference>
<evidence type="ECO:0000256" key="5">
    <source>
        <dbReference type="ARBA" id="ARBA00010485"/>
    </source>
</evidence>
<evidence type="ECO:0000256" key="3">
    <source>
        <dbReference type="ARBA" id="ARBA00004496"/>
    </source>
</evidence>
<keyword evidence="10 17" id="KW-0521">NADP</keyword>
<organism evidence="19 20">
    <name type="scientific">Thermophilibacter gallinarum</name>
    <dbReference type="NCBI Taxonomy" id="2779357"/>
    <lineage>
        <taxon>Bacteria</taxon>
        <taxon>Bacillati</taxon>
        <taxon>Actinomycetota</taxon>
        <taxon>Coriobacteriia</taxon>
        <taxon>Coriobacteriales</taxon>
        <taxon>Atopobiaceae</taxon>
        <taxon>Thermophilibacter</taxon>
    </lineage>
</organism>
<dbReference type="InterPro" id="IPR006094">
    <property type="entry name" value="Oxid_FAD_bind_N"/>
</dbReference>
<protein>
    <recommendedName>
        <fullName evidence="17">UDP-N-acetylenolpyruvoylglucosamine reductase</fullName>
        <ecNumber evidence="17">1.3.1.98</ecNumber>
    </recommendedName>
    <alternativeName>
        <fullName evidence="17">UDP-N-acetylmuramate dehydrogenase</fullName>
    </alternativeName>
</protein>
<dbReference type="EC" id="1.3.1.98" evidence="17"/>
<dbReference type="GO" id="GO:0008762">
    <property type="term" value="F:UDP-N-acetylmuramate dehydrogenase activity"/>
    <property type="evidence" value="ECO:0007669"/>
    <property type="project" value="UniProtKB-EC"/>
</dbReference>
<comment type="function">
    <text evidence="2 17">Cell wall formation.</text>
</comment>
<feature type="domain" description="FAD-binding PCMH-type" evidence="18">
    <location>
        <begin position="31"/>
        <end position="197"/>
    </location>
</feature>
<evidence type="ECO:0000256" key="2">
    <source>
        <dbReference type="ARBA" id="ARBA00003921"/>
    </source>
</evidence>
<proteinExistence type="inferred from homology"/>
<evidence type="ECO:0000313" key="19">
    <source>
        <dbReference type="EMBL" id="MBE5023951.1"/>
    </source>
</evidence>
<dbReference type="InterPro" id="IPR011601">
    <property type="entry name" value="MurB_C"/>
</dbReference>
<evidence type="ECO:0000256" key="15">
    <source>
        <dbReference type="ARBA" id="ARBA00023316"/>
    </source>
</evidence>
<evidence type="ECO:0000313" key="20">
    <source>
        <dbReference type="Proteomes" id="UP001194273"/>
    </source>
</evidence>
<dbReference type="SUPFAM" id="SSF56194">
    <property type="entry name" value="Uridine diphospho-N-Acetylenolpyruvylglucosamine reductase, MurB, C-terminal domain"/>
    <property type="match status" value="1"/>
</dbReference>
<comment type="pathway">
    <text evidence="4 17">Cell wall biogenesis; peptidoglycan biosynthesis.</text>
</comment>
<dbReference type="Pfam" id="PF02873">
    <property type="entry name" value="MurB_C"/>
    <property type="match status" value="1"/>
</dbReference>
<keyword evidence="12 17" id="KW-0573">Peptidoglycan synthesis</keyword>
<dbReference type="Gene3D" id="3.30.465.10">
    <property type="match status" value="1"/>
</dbReference>
<evidence type="ECO:0000256" key="16">
    <source>
        <dbReference type="ARBA" id="ARBA00048914"/>
    </source>
</evidence>
<dbReference type="Proteomes" id="UP001194273">
    <property type="component" value="Unassembled WGS sequence"/>
</dbReference>
<keyword evidence="20" id="KW-1185">Reference proteome</keyword>
<dbReference type="HAMAP" id="MF_00037">
    <property type="entry name" value="MurB"/>
    <property type="match status" value="1"/>
</dbReference>
<dbReference type="EMBL" id="JADCJZ010000001">
    <property type="protein sequence ID" value="MBE5023951.1"/>
    <property type="molecule type" value="Genomic_DNA"/>
</dbReference>
<evidence type="ECO:0000256" key="14">
    <source>
        <dbReference type="ARBA" id="ARBA00023306"/>
    </source>
</evidence>
<dbReference type="NCBIfam" id="TIGR00179">
    <property type="entry name" value="murB"/>
    <property type="match status" value="1"/>
</dbReference>
<keyword evidence="8 17" id="KW-0285">Flavoprotein</keyword>
<evidence type="ECO:0000256" key="7">
    <source>
        <dbReference type="ARBA" id="ARBA00022618"/>
    </source>
</evidence>
<gene>
    <name evidence="17 19" type="primary">murB</name>
    <name evidence="19" type="ORF">INF26_03660</name>
</gene>
<keyword evidence="9 17" id="KW-0274">FAD</keyword>
<sequence>MSLFNAYMSLSGAVDASVERDVPLARHTSYRIGGPAALFVRPRDYEALARTVSVLGDEGVRWVILGKGSNVLVDDAGYDGCVITLDDEFSQVRIGEDNTLTAGAGALLSRVVNEALRAGLSGLEPCVGIPGTLGGALAMDAGTRREWIGRRVRDLVVLRPGEGLHRYDGDEVSWGYRSTSIPTSEIILEATLALMPAEKDAIAADMDARLRRRRKAQPLSQPSCGSVFRNPPDGSAGQLIASCGLSGAECGDAQISPVHANFIVNRGRATAADVLALITRAHDAVLERHGVDLSCEVKFLGFGG</sequence>
<evidence type="ECO:0000256" key="13">
    <source>
        <dbReference type="ARBA" id="ARBA00023002"/>
    </source>
</evidence>
<keyword evidence="6 17" id="KW-0963">Cytoplasm</keyword>
<dbReference type="InterPro" id="IPR036635">
    <property type="entry name" value="MurB_C_sf"/>
</dbReference>
<evidence type="ECO:0000256" key="8">
    <source>
        <dbReference type="ARBA" id="ARBA00022630"/>
    </source>
</evidence>
<dbReference type="SUPFAM" id="SSF56176">
    <property type="entry name" value="FAD-binding/transporter-associated domain-like"/>
    <property type="match status" value="1"/>
</dbReference>
<keyword evidence="11 17" id="KW-0133">Cell shape</keyword>
<feature type="active site" evidence="17">
    <location>
        <position position="296"/>
    </location>
</feature>
<feature type="active site" evidence="17">
    <location>
        <position position="177"/>
    </location>
</feature>
<dbReference type="NCBIfam" id="NF010480">
    <property type="entry name" value="PRK13905.1"/>
    <property type="match status" value="1"/>
</dbReference>
<dbReference type="InterPro" id="IPR003170">
    <property type="entry name" value="MurB"/>
</dbReference>
<keyword evidence="13 17" id="KW-0560">Oxidoreductase</keyword>
<comment type="cofactor">
    <cofactor evidence="1 17">
        <name>FAD</name>
        <dbReference type="ChEBI" id="CHEBI:57692"/>
    </cofactor>
</comment>
<evidence type="ECO:0000256" key="9">
    <source>
        <dbReference type="ARBA" id="ARBA00022827"/>
    </source>
</evidence>
<comment type="similarity">
    <text evidence="5 17">Belongs to the MurB family.</text>
</comment>
<evidence type="ECO:0000256" key="6">
    <source>
        <dbReference type="ARBA" id="ARBA00022490"/>
    </source>
</evidence>
<comment type="caution">
    <text evidence="19">The sequence shown here is derived from an EMBL/GenBank/DDBJ whole genome shotgun (WGS) entry which is preliminary data.</text>
</comment>
<evidence type="ECO:0000256" key="4">
    <source>
        <dbReference type="ARBA" id="ARBA00004752"/>
    </source>
</evidence>
<feature type="active site" description="Proton donor" evidence="17">
    <location>
        <position position="226"/>
    </location>
</feature>
<keyword evidence="7 17" id="KW-0132">Cell division</keyword>
<keyword evidence="15 17" id="KW-0961">Cell wall biogenesis/degradation</keyword>
<keyword evidence="14 17" id="KW-0131">Cell cycle</keyword>
<dbReference type="PANTHER" id="PTHR21071">
    <property type="entry name" value="UDP-N-ACETYLENOLPYRUVOYLGLUCOSAMINE REDUCTASE"/>
    <property type="match status" value="1"/>
</dbReference>
<dbReference type="PANTHER" id="PTHR21071:SF4">
    <property type="entry name" value="UDP-N-ACETYLENOLPYRUVOYLGLUCOSAMINE REDUCTASE"/>
    <property type="match status" value="1"/>
</dbReference>
<dbReference type="Gene3D" id="3.90.78.10">
    <property type="entry name" value="UDP-N-acetylenolpyruvoylglucosamine reductase, C-terminal domain"/>
    <property type="match status" value="1"/>
</dbReference>
<reference evidence="19 20" key="1">
    <citation type="submission" date="2020-10" db="EMBL/GenBank/DDBJ databases">
        <title>ChiBAC.</title>
        <authorList>
            <person name="Zenner C."/>
            <person name="Hitch T.C.A."/>
            <person name="Clavel T."/>
        </authorList>
    </citation>
    <scope>NUCLEOTIDE SEQUENCE [LARGE SCALE GENOMIC DNA]</scope>
    <source>
        <strain evidence="19 20">DSM 107455</strain>
    </source>
</reference>
<accession>A0ABR9QSA3</accession>
<dbReference type="InterPro" id="IPR016169">
    <property type="entry name" value="FAD-bd_PCMH_sub2"/>
</dbReference>
<evidence type="ECO:0000259" key="18">
    <source>
        <dbReference type="PROSITE" id="PS51387"/>
    </source>
</evidence>
<comment type="catalytic activity">
    <reaction evidence="16 17">
        <text>UDP-N-acetyl-alpha-D-muramate + NADP(+) = UDP-N-acetyl-3-O-(1-carboxyvinyl)-alpha-D-glucosamine + NADPH + H(+)</text>
        <dbReference type="Rhea" id="RHEA:12248"/>
        <dbReference type="ChEBI" id="CHEBI:15378"/>
        <dbReference type="ChEBI" id="CHEBI:57783"/>
        <dbReference type="ChEBI" id="CHEBI:58349"/>
        <dbReference type="ChEBI" id="CHEBI:68483"/>
        <dbReference type="ChEBI" id="CHEBI:70757"/>
        <dbReference type="EC" id="1.3.1.98"/>
    </reaction>
</comment>
<dbReference type="Pfam" id="PF01565">
    <property type="entry name" value="FAD_binding_4"/>
    <property type="match status" value="1"/>
</dbReference>
<dbReference type="InterPro" id="IPR016166">
    <property type="entry name" value="FAD-bd_PCMH"/>
</dbReference>
<dbReference type="InterPro" id="IPR036318">
    <property type="entry name" value="FAD-bd_PCMH-like_sf"/>
</dbReference>
<comment type="subcellular location">
    <subcellularLocation>
        <location evidence="3 17">Cytoplasm</location>
    </subcellularLocation>
</comment>
<evidence type="ECO:0000256" key="12">
    <source>
        <dbReference type="ARBA" id="ARBA00022984"/>
    </source>
</evidence>
<name>A0ABR9QSA3_9ACTN</name>
<evidence type="ECO:0000256" key="1">
    <source>
        <dbReference type="ARBA" id="ARBA00001974"/>
    </source>
</evidence>
<dbReference type="Gene3D" id="3.30.43.10">
    <property type="entry name" value="Uridine Diphospho-n-acetylenolpyruvylglucosamine Reductase, domain 2"/>
    <property type="match status" value="1"/>
</dbReference>